<dbReference type="AlphaFoldDB" id="A0A645DC56"/>
<evidence type="ECO:0000259" key="1">
    <source>
        <dbReference type="Pfam" id="PF17851"/>
    </source>
</evidence>
<dbReference type="Gene3D" id="2.60.120.200">
    <property type="match status" value="1"/>
</dbReference>
<reference evidence="2" key="1">
    <citation type="submission" date="2019-08" db="EMBL/GenBank/DDBJ databases">
        <authorList>
            <person name="Kucharzyk K."/>
            <person name="Murdoch R.W."/>
            <person name="Higgins S."/>
            <person name="Loffler F."/>
        </authorList>
    </citation>
    <scope>NUCLEOTIDE SEQUENCE</scope>
</reference>
<dbReference type="Pfam" id="PF17851">
    <property type="entry name" value="GH43_C2"/>
    <property type="match status" value="1"/>
</dbReference>
<protein>
    <recommendedName>
        <fullName evidence="1">Beta-xylosidase C-terminal Concanavalin A-like domain-containing protein</fullName>
    </recommendedName>
</protein>
<feature type="domain" description="Beta-xylosidase C-terminal Concanavalin A-like" evidence="1">
    <location>
        <begin position="28"/>
        <end position="126"/>
    </location>
</feature>
<sequence length="138" mass="15849">MGNSKKLLFPLAKNSFELECDLLVLKDTVAGITMFYNEEHCIGIGIETNKIKIIRHNELLNEISCDQLVRKIKISVKDFYWKSYVSYDGETFVKINNVIDISTFNHNSYGGFMSLRPGFFCYGKQGVEFSNLKLSWGE</sequence>
<dbReference type="SUPFAM" id="SSF49899">
    <property type="entry name" value="Concanavalin A-like lectins/glucanases"/>
    <property type="match status" value="1"/>
</dbReference>
<organism evidence="2">
    <name type="scientific">bioreactor metagenome</name>
    <dbReference type="NCBI Taxonomy" id="1076179"/>
    <lineage>
        <taxon>unclassified sequences</taxon>
        <taxon>metagenomes</taxon>
        <taxon>ecological metagenomes</taxon>
    </lineage>
</organism>
<dbReference type="InterPro" id="IPR013320">
    <property type="entry name" value="ConA-like_dom_sf"/>
</dbReference>
<name>A0A645DC56_9ZZZZ</name>
<dbReference type="EMBL" id="VSSQ01034739">
    <property type="protein sequence ID" value="MPM86777.1"/>
    <property type="molecule type" value="Genomic_DNA"/>
</dbReference>
<comment type="caution">
    <text evidence="2">The sequence shown here is derived from an EMBL/GenBank/DDBJ whole genome shotgun (WGS) entry which is preliminary data.</text>
</comment>
<proteinExistence type="predicted"/>
<accession>A0A645DC56</accession>
<gene>
    <name evidence="2" type="ORF">SDC9_133869</name>
</gene>
<evidence type="ECO:0000313" key="2">
    <source>
        <dbReference type="EMBL" id="MPM86777.1"/>
    </source>
</evidence>
<dbReference type="InterPro" id="IPR041542">
    <property type="entry name" value="GH43_C2"/>
</dbReference>